<organism evidence="9 10">
    <name type="scientific">Haloarcula marismortui ATCC 33799</name>
    <dbReference type="NCBI Taxonomy" id="662475"/>
    <lineage>
        <taxon>Archaea</taxon>
        <taxon>Methanobacteriati</taxon>
        <taxon>Methanobacteriota</taxon>
        <taxon>Stenosarchaea group</taxon>
        <taxon>Halobacteria</taxon>
        <taxon>Halobacteriales</taxon>
        <taxon>Haloarculaceae</taxon>
        <taxon>Haloarcula</taxon>
    </lineage>
</organism>
<dbReference type="SUPFAM" id="SSF52172">
    <property type="entry name" value="CheY-like"/>
    <property type="match status" value="1"/>
</dbReference>
<dbReference type="InterPro" id="IPR001610">
    <property type="entry name" value="PAC"/>
</dbReference>
<dbReference type="InterPro" id="IPR005467">
    <property type="entry name" value="His_kinase_dom"/>
</dbReference>
<dbReference type="Pfam" id="PF00072">
    <property type="entry name" value="Response_reg"/>
    <property type="match status" value="1"/>
</dbReference>
<dbReference type="GO" id="GO:0016772">
    <property type="term" value="F:transferase activity, transferring phosphorus-containing groups"/>
    <property type="evidence" value="ECO:0007669"/>
    <property type="project" value="InterPro"/>
</dbReference>
<feature type="modified residue" description="4-aspartylphosphate" evidence="4">
    <location>
        <position position="60"/>
    </location>
</feature>
<proteinExistence type="predicted"/>
<dbReference type="InterPro" id="IPR001789">
    <property type="entry name" value="Sig_transdc_resp-reg_receiver"/>
</dbReference>
<name>M0KC56_9EURY</name>
<dbReference type="EMBL" id="AOLS01000053">
    <property type="protein sequence ID" value="EMA18398.1"/>
    <property type="molecule type" value="Genomic_DNA"/>
</dbReference>
<feature type="domain" description="PAS" evidence="7">
    <location>
        <begin position="382"/>
        <end position="428"/>
    </location>
</feature>
<evidence type="ECO:0000256" key="2">
    <source>
        <dbReference type="ARBA" id="ARBA00022643"/>
    </source>
</evidence>
<dbReference type="SMART" id="SM00387">
    <property type="entry name" value="HATPase_c"/>
    <property type="match status" value="1"/>
</dbReference>
<dbReference type="SMART" id="SM00086">
    <property type="entry name" value="PAC"/>
    <property type="match status" value="4"/>
</dbReference>
<evidence type="ECO:0000259" key="6">
    <source>
        <dbReference type="PROSITE" id="PS50110"/>
    </source>
</evidence>
<evidence type="ECO:0000313" key="9">
    <source>
        <dbReference type="EMBL" id="EMA18398.1"/>
    </source>
</evidence>
<feature type="domain" description="PAC" evidence="8">
    <location>
        <begin position="574"/>
        <end position="628"/>
    </location>
</feature>
<dbReference type="PATRIC" id="fig|662475.6.peg.1821"/>
<evidence type="ECO:0000259" key="5">
    <source>
        <dbReference type="PROSITE" id="PS50109"/>
    </source>
</evidence>
<feature type="domain" description="PAS" evidence="7">
    <location>
        <begin position="257"/>
        <end position="330"/>
    </location>
</feature>
<feature type="domain" description="Response regulatory" evidence="6">
    <location>
        <begin position="9"/>
        <end position="125"/>
    </location>
</feature>
<dbReference type="InterPro" id="IPR013656">
    <property type="entry name" value="PAS_4"/>
</dbReference>
<keyword evidence="2" id="KW-0288">FMN</keyword>
<evidence type="ECO:0000259" key="7">
    <source>
        <dbReference type="PROSITE" id="PS50112"/>
    </source>
</evidence>
<dbReference type="SMART" id="SM00091">
    <property type="entry name" value="PAS"/>
    <property type="match status" value="4"/>
</dbReference>
<dbReference type="PROSITE" id="PS50110">
    <property type="entry name" value="RESPONSE_REGULATORY"/>
    <property type="match status" value="1"/>
</dbReference>
<dbReference type="CDD" id="cd00156">
    <property type="entry name" value="REC"/>
    <property type="match status" value="1"/>
</dbReference>
<keyword evidence="1" id="KW-0285">Flavoprotein</keyword>
<dbReference type="InterPro" id="IPR000700">
    <property type="entry name" value="PAS-assoc_C"/>
</dbReference>
<accession>M0KC56</accession>
<dbReference type="CDD" id="cd00130">
    <property type="entry name" value="PAS"/>
    <property type="match status" value="3"/>
</dbReference>
<comment type="caution">
    <text evidence="9">The sequence shown here is derived from an EMBL/GenBank/DDBJ whole genome shotgun (WGS) entry which is preliminary data.</text>
</comment>
<feature type="domain" description="PAC" evidence="8">
    <location>
        <begin position="333"/>
        <end position="385"/>
    </location>
</feature>
<gene>
    <name evidence="9" type="ORF">C435_09349</name>
</gene>
<dbReference type="Pfam" id="PF13426">
    <property type="entry name" value="PAS_9"/>
    <property type="match status" value="3"/>
</dbReference>
<dbReference type="NCBIfam" id="TIGR00229">
    <property type="entry name" value="sensory_box"/>
    <property type="match status" value="4"/>
</dbReference>
<dbReference type="InterPro" id="IPR003594">
    <property type="entry name" value="HATPase_dom"/>
</dbReference>
<dbReference type="Proteomes" id="UP000011687">
    <property type="component" value="Unassembled WGS sequence"/>
</dbReference>
<dbReference type="Pfam" id="PF08448">
    <property type="entry name" value="PAS_4"/>
    <property type="match status" value="1"/>
</dbReference>
<dbReference type="RefSeq" id="WP_007188961.1">
    <property type="nucleotide sequence ID" value="NZ_AOLS01000053.1"/>
</dbReference>
<dbReference type="SUPFAM" id="SSF55874">
    <property type="entry name" value="ATPase domain of HSP90 chaperone/DNA topoisomerase II/histidine kinase"/>
    <property type="match status" value="1"/>
</dbReference>
<dbReference type="CDD" id="cd00075">
    <property type="entry name" value="HATPase"/>
    <property type="match status" value="1"/>
</dbReference>
<dbReference type="Gene3D" id="3.40.50.2300">
    <property type="match status" value="1"/>
</dbReference>
<dbReference type="AlphaFoldDB" id="M0KC56"/>
<dbReference type="Gene3D" id="3.30.565.10">
    <property type="entry name" value="Histidine kinase-like ATPase, C-terminal domain"/>
    <property type="match status" value="1"/>
</dbReference>
<dbReference type="InterPro" id="IPR036890">
    <property type="entry name" value="HATPase_C_sf"/>
</dbReference>
<dbReference type="InterPro" id="IPR004358">
    <property type="entry name" value="Sig_transdc_His_kin-like_C"/>
</dbReference>
<evidence type="ECO:0000313" key="10">
    <source>
        <dbReference type="Proteomes" id="UP000011687"/>
    </source>
</evidence>
<dbReference type="Gene3D" id="3.30.450.20">
    <property type="entry name" value="PAS domain"/>
    <property type="match status" value="4"/>
</dbReference>
<dbReference type="InterPro" id="IPR011006">
    <property type="entry name" value="CheY-like_superfamily"/>
</dbReference>
<sequence>MYRIVDLVRVLIVTADKEFATDCECVLQDHGDIRVISAMSVREAIDILGGETQVDCIVSDHELPDTDSVAFLEAVRAQAPTFPFILFTSEGSEAVASRAISAGVTDYMVKERHENLWDDLATLITDAVRYYRNQRDIVDTEARAKTLLNAAHDIIAIVRNGEIAYLNDSGVTDIYGGDRSQISNDSVTDVLLPDDGTSLSYFLDTVQSGSRTLDHCNGKLIPSNGVHIPVEITAARVMWAEEPAVILILQDVSQQKELPLTNRAIDEAPVGITIADANRPDNPLVYANDKFSELTGYQEENIVGQNSRFLQGENTDPGPVAEMREAIDAEEPVTVELQNYRKDGTEFWNRVTIAPVTDGTGEVTNYIGFQEDMTEHVEYHQMLRRFQRAVESAGHSIYMTDPDGIITYVNPAFERVTGYESEEAVGQTPRILKSGEMSDEYYERLWSTISSGDVWEEEIQDKRKSGEVYYAHQTIAPLTDDNGEIEAYVAIQQDISDRKEREFKLRQYESAVEGAEELIAAIDEEKHYLFANEAYCEFHGLDTESLTELVLSDGIGSDIYETVEPYLQQAFDGERVQYRMTRTRPARADRTFDIRYYPLEDDTGHIEGVVATMHDLTEQIEREQHIASLDRMLRHTLHNELNVILGHAEVIQDQGSDQVAELAMTIEEVADRILEQTDKQREIVEIFLNPSDPTYLNLADIVDTAVKRVMREYPDVEITVEVPADVQLLLIPELQRGVEELVENAIVHTGDAPAPVRITATEHATMVELRIIDNGPGIPPEERSVISGKDNIDPLTHSSGMGLWLVKRIMSRLDGDIQFNDAEPTGSIISLHIPAYT</sequence>
<evidence type="ECO:0000256" key="3">
    <source>
        <dbReference type="ARBA" id="ARBA00022991"/>
    </source>
</evidence>
<dbReference type="GO" id="GO:0000160">
    <property type="term" value="P:phosphorelay signal transduction system"/>
    <property type="evidence" value="ECO:0007669"/>
    <property type="project" value="InterPro"/>
</dbReference>
<dbReference type="SMART" id="SM00448">
    <property type="entry name" value="REC"/>
    <property type="match status" value="1"/>
</dbReference>
<keyword evidence="3" id="KW-0157">Chromophore</keyword>
<evidence type="ECO:0000256" key="4">
    <source>
        <dbReference type="PROSITE-ProRule" id="PRU00169"/>
    </source>
</evidence>
<dbReference type="PROSITE" id="PS50113">
    <property type="entry name" value="PAC"/>
    <property type="match status" value="3"/>
</dbReference>
<dbReference type="InterPro" id="IPR035965">
    <property type="entry name" value="PAS-like_dom_sf"/>
</dbReference>
<reference evidence="9 10" key="1">
    <citation type="journal article" date="2014" name="PLoS Genet.">
        <title>Phylogenetically driven sequencing of extremely halophilic archaea reveals strategies for static and dynamic osmo-response.</title>
        <authorList>
            <person name="Becker E.A."/>
            <person name="Seitzer P.M."/>
            <person name="Tritt A."/>
            <person name="Larsen D."/>
            <person name="Krusor M."/>
            <person name="Yao A.I."/>
            <person name="Wu D."/>
            <person name="Madern D."/>
            <person name="Eisen J.A."/>
            <person name="Darling A.E."/>
            <person name="Facciotti M.T."/>
        </authorList>
    </citation>
    <scope>NUCLEOTIDE SEQUENCE [LARGE SCALE GENOMIC DNA]</scope>
    <source>
        <strain evidence="9 10">ATCC 33799</strain>
    </source>
</reference>
<dbReference type="Pfam" id="PF02518">
    <property type="entry name" value="HATPase_c"/>
    <property type="match status" value="1"/>
</dbReference>
<keyword evidence="4" id="KW-0597">Phosphoprotein</keyword>
<protein>
    <submittedName>
        <fullName evidence="9">HTR-like protein</fullName>
    </submittedName>
</protein>
<keyword evidence="10" id="KW-1185">Reference proteome</keyword>
<dbReference type="PROSITE" id="PS50109">
    <property type="entry name" value="HIS_KIN"/>
    <property type="match status" value="1"/>
</dbReference>
<dbReference type="PANTHER" id="PTHR47429:SF2">
    <property type="entry name" value="PROTEIN TWIN LOV 1"/>
    <property type="match status" value="1"/>
</dbReference>
<dbReference type="PRINTS" id="PR00344">
    <property type="entry name" value="BCTRLSENSOR"/>
</dbReference>
<dbReference type="InterPro" id="IPR000014">
    <property type="entry name" value="PAS"/>
</dbReference>
<dbReference type="PROSITE" id="PS50112">
    <property type="entry name" value="PAS"/>
    <property type="match status" value="2"/>
</dbReference>
<feature type="domain" description="PAC" evidence="8">
    <location>
        <begin position="455"/>
        <end position="507"/>
    </location>
</feature>
<evidence type="ECO:0000256" key="1">
    <source>
        <dbReference type="ARBA" id="ARBA00022630"/>
    </source>
</evidence>
<dbReference type="SUPFAM" id="SSF55785">
    <property type="entry name" value="PYP-like sensor domain (PAS domain)"/>
    <property type="match status" value="4"/>
</dbReference>
<dbReference type="PANTHER" id="PTHR47429">
    <property type="entry name" value="PROTEIN TWIN LOV 1"/>
    <property type="match status" value="1"/>
</dbReference>
<evidence type="ECO:0000259" key="8">
    <source>
        <dbReference type="PROSITE" id="PS50113"/>
    </source>
</evidence>
<feature type="domain" description="Histidine kinase" evidence="5">
    <location>
        <begin position="632"/>
        <end position="837"/>
    </location>
</feature>